<protein>
    <submittedName>
        <fullName evidence="1">Uncharacterized protein</fullName>
    </submittedName>
</protein>
<evidence type="ECO:0000313" key="1">
    <source>
        <dbReference type="EMBL" id="KAF5197559.1"/>
    </source>
</evidence>
<dbReference type="AlphaFoldDB" id="A0A7J6WJJ7"/>
<reference evidence="1 2" key="1">
    <citation type="submission" date="2020-06" db="EMBL/GenBank/DDBJ databases">
        <title>Transcriptomic and genomic resources for Thalictrum thalictroides and T. hernandezii: Facilitating candidate gene discovery in an emerging model plant lineage.</title>
        <authorList>
            <person name="Arias T."/>
            <person name="Riano-Pachon D.M."/>
            <person name="Di Stilio V.S."/>
        </authorList>
    </citation>
    <scope>NUCLEOTIDE SEQUENCE [LARGE SCALE GENOMIC DNA]</scope>
    <source>
        <strain evidence="2">cv. WT478/WT964</strain>
        <tissue evidence="1">Leaves</tissue>
    </source>
</reference>
<comment type="caution">
    <text evidence="1">The sequence shown here is derived from an EMBL/GenBank/DDBJ whole genome shotgun (WGS) entry which is preliminary data.</text>
</comment>
<evidence type="ECO:0000313" key="2">
    <source>
        <dbReference type="Proteomes" id="UP000554482"/>
    </source>
</evidence>
<dbReference type="EMBL" id="JABWDY010014562">
    <property type="protein sequence ID" value="KAF5197559.1"/>
    <property type="molecule type" value="Genomic_DNA"/>
</dbReference>
<keyword evidence="2" id="KW-1185">Reference proteome</keyword>
<dbReference type="Proteomes" id="UP000554482">
    <property type="component" value="Unassembled WGS sequence"/>
</dbReference>
<organism evidence="1 2">
    <name type="scientific">Thalictrum thalictroides</name>
    <name type="common">Rue-anemone</name>
    <name type="synonym">Anemone thalictroides</name>
    <dbReference type="NCBI Taxonomy" id="46969"/>
    <lineage>
        <taxon>Eukaryota</taxon>
        <taxon>Viridiplantae</taxon>
        <taxon>Streptophyta</taxon>
        <taxon>Embryophyta</taxon>
        <taxon>Tracheophyta</taxon>
        <taxon>Spermatophyta</taxon>
        <taxon>Magnoliopsida</taxon>
        <taxon>Ranunculales</taxon>
        <taxon>Ranunculaceae</taxon>
        <taxon>Thalictroideae</taxon>
        <taxon>Thalictrum</taxon>
    </lineage>
</organism>
<proteinExistence type="predicted"/>
<name>A0A7J6WJJ7_THATH</name>
<gene>
    <name evidence="1" type="ORF">FRX31_012859</name>
</gene>
<sequence length="76" mass="8515">MNCYRNTRLVRTHELIQVSAALRNPVAALCVLHTAAPCQMFLLLPSVFCCCCFIRIRPPCSTIVQPWSLPSPLTDL</sequence>
<accession>A0A7J6WJJ7</accession>